<dbReference type="EMBL" id="JAVFKD010000016">
    <property type="protein sequence ID" value="KAK5988381.1"/>
    <property type="molecule type" value="Genomic_DNA"/>
</dbReference>
<keyword evidence="2" id="KW-1185">Reference proteome</keyword>
<dbReference type="InterPro" id="IPR036291">
    <property type="entry name" value="NAD(P)-bd_dom_sf"/>
</dbReference>
<sequence>MSERLRVWVDRKAHTVEGHTAQAILTFNGRVIWGPQGCHENTSQLAEALAAADPRFQLIVMPKPHSVEGHTYYISVSANGRVYLDKLSTHDNMVSLSQAISDVLIAEDSVICTTSVDKHHEMILLSIKAGKDVYAEWPIASNKAQIDTLLLSGRIKEILDSGHIGKLLSTQLNMYGTIIDRDVILIGLKYFTEQRMGGNP</sequence>
<accession>A0ABR0S968</accession>
<comment type="caution">
    <text evidence="1">The sequence shown here is derived from an EMBL/GenBank/DDBJ whole genome shotgun (WGS) entry which is preliminary data.</text>
</comment>
<gene>
    <name evidence="1" type="ORF">PT974_12533</name>
</gene>
<protein>
    <submittedName>
        <fullName evidence="1">Uncharacterized protein</fullName>
    </submittedName>
</protein>
<name>A0ABR0S968_9HYPO</name>
<proteinExistence type="predicted"/>
<evidence type="ECO:0000313" key="2">
    <source>
        <dbReference type="Proteomes" id="UP001338125"/>
    </source>
</evidence>
<organism evidence="1 2">
    <name type="scientific">Cladobotryum mycophilum</name>
    <dbReference type="NCBI Taxonomy" id="491253"/>
    <lineage>
        <taxon>Eukaryota</taxon>
        <taxon>Fungi</taxon>
        <taxon>Dikarya</taxon>
        <taxon>Ascomycota</taxon>
        <taxon>Pezizomycotina</taxon>
        <taxon>Sordariomycetes</taxon>
        <taxon>Hypocreomycetidae</taxon>
        <taxon>Hypocreales</taxon>
        <taxon>Hypocreaceae</taxon>
        <taxon>Cladobotryum</taxon>
    </lineage>
</organism>
<dbReference type="Proteomes" id="UP001338125">
    <property type="component" value="Unassembled WGS sequence"/>
</dbReference>
<dbReference type="Gene3D" id="3.40.50.720">
    <property type="entry name" value="NAD(P)-binding Rossmann-like Domain"/>
    <property type="match status" value="1"/>
</dbReference>
<reference evidence="1 2" key="1">
    <citation type="submission" date="2024-01" db="EMBL/GenBank/DDBJ databases">
        <title>Complete genome of Cladobotryum mycophilum ATHUM6906.</title>
        <authorList>
            <person name="Christinaki A.C."/>
            <person name="Myridakis A.I."/>
            <person name="Kouvelis V.N."/>
        </authorList>
    </citation>
    <scope>NUCLEOTIDE SEQUENCE [LARGE SCALE GENOMIC DNA]</scope>
    <source>
        <strain evidence="1 2">ATHUM6906</strain>
    </source>
</reference>
<evidence type="ECO:0000313" key="1">
    <source>
        <dbReference type="EMBL" id="KAK5988381.1"/>
    </source>
</evidence>
<dbReference type="SUPFAM" id="SSF51735">
    <property type="entry name" value="NAD(P)-binding Rossmann-fold domains"/>
    <property type="match status" value="1"/>
</dbReference>